<dbReference type="GO" id="GO:0016787">
    <property type="term" value="F:hydrolase activity"/>
    <property type="evidence" value="ECO:0007669"/>
    <property type="project" value="UniProtKB-KW"/>
</dbReference>
<dbReference type="InterPro" id="IPR005754">
    <property type="entry name" value="Sortase"/>
</dbReference>
<dbReference type="Pfam" id="PF04203">
    <property type="entry name" value="Sortase"/>
    <property type="match status" value="1"/>
</dbReference>
<dbReference type="AlphaFoldDB" id="A0A3G8ZJB0"/>
<dbReference type="KEGG" id="nak:EH165_00805"/>
<feature type="active site" description="Proton donor/acceptor" evidence="2">
    <location>
        <position position="425"/>
    </location>
</feature>
<evidence type="ECO:0000256" key="1">
    <source>
        <dbReference type="ARBA" id="ARBA00022801"/>
    </source>
</evidence>
<evidence type="ECO:0000256" key="3">
    <source>
        <dbReference type="SAM" id="MobiDB-lite"/>
    </source>
</evidence>
<accession>A0A3G8ZJB0</accession>
<feature type="compositionally biased region" description="Low complexity" evidence="3">
    <location>
        <begin position="330"/>
        <end position="348"/>
    </location>
</feature>
<keyword evidence="4" id="KW-0812">Transmembrane</keyword>
<feature type="region of interest" description="Disordered" evidence="3">
    <location>
        <begin position="246"/>
        <end position="269"/>
    </location>
</feature>
<reference evidence="5 6" key="2">
    <citation type="submission" date="2018-12" db="EMBL/GenBank/DDBJ databases">
        <title>Nakamurella antarcticus sp. nov., isolated from Antarctica South Shetland Islands soil.</title>
        <authorList>
            <person name="Peng F."/>
        </authorList>
    </citation>
    <scope>NUCLEOTIDE SEQUENCE [LARGE SCALE GENOMIC DNA]</scope>
    <source>
        <strain evidence="5 6">S14-144</strain>
    </source>
</reference>
<dbReference type="Proteomes" id="UP000268084">
    <property type="component" value="Chromosome"/>
</dbReference>
<dbReference type="SUPFAM" id="SSF63817">
    <property type="entry name" value="Sortase"/>
    <property type="match status" value="1"/>
</dbReference>
<protein>
    <submittedName>
        <fullName evidence="5">Sortase</fullName>
    </submittedName>
</protein>
<feature type="region of interest" description="Disordered" evidence="3">
    <location>
        <begin position="330"/>
        <end position="360"/>
    </location>
</feature>
<dbReference type="InterPro" id="IPR042003">
    <property type="entry name" value="Sortase_E"/>
</dbReference>
<proteinExistence type="predicted"/>
<evidence type="ECO:0000313" key="6">
    <source>
        <dbReference type="Proteomes" id="UP000268084"/>
    </source>
</evidence>
<dbReference type="RefSeq" id="WP_124797610.1">
    <property type="nucleotide sequence ID" value="NZ_CP034170.1"/>
</dbReference>
<keyword evidence="1" id="KW-0378">Hydrolase</keyword>
<dbReference type="InterPro" id="IPR023365">
    <property type="entry name" value="Sortase_dom-sf"/>
</dbReference>
<dbReference type="CDD" id="cd05830">
    <property type="entry name" value="Sortase_E"/>
    <property type="match status" value="1"/>
</dbReference>
<feature type="compositionally biased region" description="Gly residues" evidence="3">
    <location>
        <begin position="73"/>
        <end position="89"/>
    </location>
</feature>
<keyword evidence="4" id="KW-1133">Transmembrane helix</keyword>
<dbReference type="NCBIfam" id="NF033747">
    <property type="entry name" value="class_E_sortase"/>
    <property type="match status" value="1"/>
</dbReference>
<gene>
    <name evidence="5" type="ORF">EH165_00805</name>
</gene>
<dbReference type="InterPro" id="IPR053465">
    <property type="entry name" value="Sortase_Class_E"/>
</dbReference>
<dbReference type="Gene3D" id="2.40.260.10">
    <property type="entry name" value="Sortase"/>
    <property type="match status" value="1"/>
</dbReference>
<feature type="region of interest" description="Disordered" evidence="3">
    <location>
        <begin position="1"/>
        <end position="125"/>
    </location>
</feature>
<evidence type="ECO:0000256" key="2">
    <source>
        <dbReference type="PIRSR" id="PIRSR605754-1"/>
    </source>
</evidence>
<keyword evidence="4" id="KW-0472">Membrane</keyword>
<evidence type="ECO:0000256" key="4">
    <source>
        <dbReference type="SAM" id="Phobius"/>
    </source>
</evidence>
<organism evidence="5 6">
    <name type="scientific">Nakamurella antarctica</name>
    <dbReference type="NCBI Taxonomy" id="1902245"/>
    <lineage>
        <taxon>Bacteria</taxon>
        <taxon>Bacillati</taxon>
        <taxon>Actinomycetota</taxon>
        <taxon>Actinomycetes</taxon>
        <taxon>Nakamurellales</taxon>
        <taxon>Nakamurellaceae</taxon>
        <taxon>Nakamurella</taxon>
    </lineage>
</organism>
<reference evidence="5 6" key="1">
    <citation type="submission" date="2018-11" db="EMBL/GenBank/DDBJ databases">
        <authorList>
            <person name="Da X."/>
        </authorList>
    </citation>
    <scope>NUCLEOTIDE SEQUENCE [LARGE SCALE GENOMIC DNA]</scope>
    <source>
        <strain evidence="5 6">S14-144</strain>
    </source>
</reference>
<name>A0A3G8ZJB0_9ACTN</name>
<feature type="compositionally biased region" description="Low complexity" evidence="3">
    <location>
        <begin position="248"/>
        <end position="268"/>
    </location>
</feature>
<feature type="compositionally biased region" description="Low complexity" evidence="3">
    <location>
        <begin position="50"/>
        <end position="62"/>
    </location>
</feature>
<sequence>MSTQDPTGGDAGGSPFEGERLPPYAPIPSGWVVPQPEEGTPQPGSSTPEVGSVSSGDASSDAQPGDAPAEGGPASGDGTGGALSGGALSGGALSSGAPSDDDVASDIPPGVVPISEAPAQDIDTDDVIPDDVEAIPAVSEAEIAEIAAAEAAEAAGAAESAESAAREEAAAFAEASADSTTVLPVIPAAGDTSATQAIAGFSAASFAASSYGSSFGAAADNTPANSPSEGDYSTYEDAEEHDVFAGWASPNDSASSGGASGTSRPAAAVRGRDPIRTAARGIGQTLITLGVVVLLFVVYEVYVTDLFGKQKQEAVSEALDQRWASVEAATAPATSTASGSAEPGTTAPAAPPLPEAQVVDPAKRVRSYDTKIGEGFAKIFIPALGSDYQYTVVEGTTVEDLYGNPGHYQDTQYPGELGNFAVAGHRVSKGSPFNALDVLNSCNSIIIETQNDWFVYRVLPMAEETANWASTAPGNPQCAGVAPLDGEYSGVTGREIVQPSDYSQVLPIPHSNSGGPQALAAATQRLVTLTTCHPQFSDRERMIVHGVLVKSYAKTDGFLPPELNEV</sequence>
<dbReference type="OrthoDB" id="5242879at2"/>
<dbReference type="EMBL" id="CP034170">
    <property type="protein sequence ID" value="AZI56925.1"/>
    <property type="molecule type" value="Genomic_DNA"/>
</dbReference>
<feature type="active site" description="Acyl-thioester intermediate" evidence="2">
    <location>
        <position position="532"/>
    </location>
</feature>
<feature type="transmembrane region" description="Helical" evidence="4">
    <location>
        <begin position="282"/>
        <end position="302"/>
    </location>
</feature>
<keyword evidence="6" id="KW-1185">Reference proteome</keyword>
<evidence type="ECO:0000313" key="5">
    <source>
        <dbReference type="EMBL" id="AZI56925.1"/>
    </source>
</evidence>